<feature type="domain" description="Reverse transcriptase" evidence="1">
    <location>
        <begin position="1"/>
        <end position="105"/>
    </location>
</feature>
<reference evidence="2 3" key="1">
    <citation type="submission" date="2023-11" db="EMBL/GenBank/DDBJ databases">
        <authorList>
            <person name="Hedman E."/>
            <person name="Englund M."/>
            <person name="Stromberg M."/>
            <person name="Nyberg Akerstrom W."/>
            <person name="Nylinder S."/>
            <person name="Jareborg N."/>
            <person name="Kallberg Y."/>
            <person name="Kronander E."/>
        </authorList>
    </citation>
    <scope>NUCLEOTIDE SEQUENCE [LARGE SCALE GENOMIC DNA]</scope>
</reference>
<accession>A0AAV1K6B3</accession>
<organism evidence="2 3">
    <name type="scientific">Parnassius mnemosyne</name>
    <name type="common">clouded apollo</name>
    <dbReference type="NCBI Taxonomy" id="213953"/>
    <lineage>
        <taxon>Eukaryota</taxon>
        <taxon>Metazoa</taxon>
        <taxon>Ecdysozoa</taxon>
        <taxon>Arthropoda</taxon>
        <taxon>Hexapoda</taxon>
        <taxon>Insecta</taxon>
        <taxon>Pterygota</taxon>
        <taxon>Neoptera</taxon>
        <taxon>Endopterygota</taxon>
        <taxon>Lepidoptera</taxon>
        <taxon>Glossata</taxon>
        <taxon>Ditrysia</taxon>
        <taxon>Papilionoidea</taxon>
        <taxon>Papilionidae</taxon>
        <taxon>Parnassiinae</taxon>
        <taxon>Parnassini</taxon>
        <taxon>Parnassius</taxon>
        <taxon>Driopa</taxon>
    </lineage>
</organism>
<dbReference type="Pfam" id="PF00078">
    <property type="entry name" value="RVT_1"/>
    <property type="match status" value="1"/>
</dbReference>
<sequence>MGVTQGSILGPFLFLVYINDLPYLVGDSHDIVLFADDTFLIFKLKRQSFKCDEVNNAISKLVHWFNVNNLHLNGNKTNCVKFPTTNVKNLNANVFLIFKWGGTEPCCIHCFSWHHSRRKASVGPSHIQISKQTTFCSL</sequence>
<dbReference type="Proteomes" id="UP001314205">
    <property type="component" value="Unassembled WGS sequence"/>
</dbReference>
<dbReference type="PANTHER" id="PTHR33332">
    <property type="entry name" value="REVERSE TRANSCRIPTASE DOMAIN-CONTAINING PROTEIN"/>
    <property type="match status" value="1"/>
</dbReference>
<dbReference type="PROSITE" id="PS50878">
    <property type="entry name" value="RT_POL"/>
    <property type="match status" value="1"/>
</dbReference>
<evidence type="ECO:0000313" key="3">
    <source>
        <dbReference type="Proteomes" id="UP001314205"/>
    </source>
</evidence>
<comment type="caution">
    <text evidence="2">The sequence shown here is derived from an EMBL/GenBank/DDBJ whole genome shotgun (WGS) entry which is preliminary data.</text>
</comment>
<name>A0AAV1K6B3_9NEOP</name>
<dbReference type="InterPro" id="IPR000477">
    <property type="entry name" value="RT_dom"/>
</dbReference>
<gene>
    <name evidence="2" type="ORF">PARMNEM_LOCUS486</name>
</gene>
<evidence type="ECO:0000313" key="2">
    <source>
        <dbReference type="EMBL" id="CAK1578400.1"/>
    </source>
</evidence>
<dbReference type="AlphaFoldDB" id="A0AAV1K6B3"/>
<evidence type="ECO:0000259" key="1">
    <source>
        <dbReference type="PROSITE" id="PS50878"/>
    </source>
</evidence>
<protein>
    <recommendedName>
        <fullName evidence="1">Reverse transcriptase domain-containing protein</fullName>
    </recommendedName>
</protein>
<dbReference type="EMBL" id="CAVLGL010000001">
    <property type="protein sequence ID" value="CAK1578400.1"/>
    <property type="molecule type" value="Genomic_DNA"/>
</dbReference>
<keyword evidence="3" id="KW-1185">Reference proteome</keyword>
<proteinExistence type="predicted"/>